<protein>
    <recommendedName>
        <fullName evidence="2">Clr5 domain-containing protein</fullName>
    </recommendedName>
</protein>
<dbReference type="EMBL" id="FJOG01000026">
    <property type="protein sequence ID" value="CZR64442.1"/>
    <property type="molecule type" value="Genomic_DNA"/>
</dbReference>
<evidence type="ECO:0000256" key="1">
    <source>
        <dbReference type="SAM" id="MobiDB-lite"/>
    </source>
</evidence>
<proteinExistence type="predicted"/>
<dbReference type="Proteomes" id="UP000184330">
    <property type="component" value="Unassembled WGS sequence"/>
</dbReference>
<dbReference type="STRING" id="576137.A0A1L7XHD3"/>
<accession>A0A1L7XHD3</accession>
<dbReference type="Pfam" id="PF14420">
    <property type="entry name" value="Clr5"/>
    <property type="match status" value="1"/>
</dbReference>
<name>A0A1L7XHD3_9HELO</name>
<organism evidence="3 4">
    <name type="scientific">Phialocephala subalpina</name>
    <dbReference type="NCBI Taxonomy" id="576137"/>
    <lineage>
        <taxon>Eukaryota</taxon>
        <taxon>Fungi</taxon>
        <taxon>Dikarya</taxon>
        <taxon>Ascomycota</taxon>
        <taxon>Pezizomycotina</taxon>
        <taxon>Leotiomycetes</taxon>
        <taxon>Helotiales</taxon>
        <taxon>Mollisiaceae</taxon>
        <taxon>Phialocephala</taxon>
        <taxon>Phialocephala fortinii species complex</taxon>
    </lineage>
</organism>
<feature type="region of interest" description="Disordered" evidence="1">
    <location>
        <begin position="727"/>
        <end position="758"/>
    </location>
</feature>
<evidence type="ECO:0000313" key="4">
    <source>
        <dbReference type="Proteomes" id="UP000184330"/>
    </source>
</evidence>
<evidence type="ECO:0000313" key="3">
    <source>
        <dbReference type="EMBL" id="CZR64442.1"/>
    </source>
</evidence>
<evidence type="ECO:0000259" key="2">
    <source>
        <dbReference type="Pfam" id="PF14420"/>
    </source>
</evidence>
<feature type="compositionally biased region" description="Acidic residues" evidence="1">
    <location>
        <begin position="736"/>
        <end position="758"/>
    </location>
</feature>
<gene>
    <name evidence="3" type="ORF">PAC_14340</name>
</gene>
<feature type="domain" description="Clr5" evidence="2">
    <location>
        <begin position="28"/>
        <end position="81"/>
    </location>
</feature>
<dbReference type="PANTHER" id="PTHR38788">
    <property type="entry name" value="CLR5 DOMAIN-CONTAINING PROTEIN"/>
    <property type="match status" value="1"/>
</dbReference>
<sequence length="882" mass="99647">MPIELPPFTMQPSSARGYAPSVSYVPLPERWQQLKPAILELYLQRNVPLPQIINIMKEAPYYFHAVENSYKYYFTQWGVTKNIPALVKDAALTALGKRTRVGYSTPEVWYKKGDDQILPIDKKRIKRHIKTVEVERSKKADQIQLGNNVFIHWNLPYRAARSSSRAQQFSPFGLTPDFLSIASPNYDRSMSSRSAPSPNNAPTPTMLAVRSMKLDERTQLFIEAKHDDLLKQLEGTERKLLTTYLYQFWLFSFCTAKYWGYGPTLWTAELLEFDRFKDKDRASHSSTNTPMANAGTPRPVDTPRSVETPRDSGDLAAKPTQLCKWTIHAAIRTRYEGQEQEIDENGEARTGLNDGEDLHAWPSGHQQTFEQKLQLSLEMNNFTTLDPKDLPMAVSKVVKAARSSPRELLQESFAFSLVARNERVFWSLLCRASSLNFVGTGIYPLHLLTSFLDGSKTCCNLLDAALNHLAGGNRIDKIYVNDHGHTVLDNLFISILKGHTNCLPDVVDDKFSKMKRFTGEEVDICGRWDADSTCVRELFAEGHSTIPIEWKHMFCHTSVQAICHCIGRLFGPMFAPDINTLSGLFMKTCQCCGQKLQMGPLHSLVLTAVHLAQSGCPGENLFGMLACLVCLLANGADPTLTAPISLPALMRKDTATACSHEEINPFQLAERVPASLVTSWSDDVTLGWKVLCAMLRYAKDERRPKQKPLTQDTTRKERADRDVFMGFAEEERWDNSDNENDSADGDENECSEDQDDEDICPHFKQDTNNFYGQSKVIGTLWAAIQTELLTYRRLADEDPWLSENFAMQAVLEGLENGGMLPIKLIEEDMIAPYCRCGRFLGVTDEACACVDEVCTHYFANVDVWSRASYIMIPEGENGSWYW</sequence>
<reference evidence="3 4" key="1">
    <citation type="submission" date="2016-03" db="EMBL/GenBank/DDBJ databases">
        <authorList>
            <person name="Ploux O."/>
        </authorList>
    </citation>
    <scope>NUCLEOTIDE SEQUENCE [LARGE SCALE GENOMIC DNA]</scope>
    <source>
        <strain evidence="3 4">UAMH 11012</strain>
    </source>
</reference>
<feature type="region of interest" description="Disordered" evidence="1">
    <location>
        <begin position="281"/>
        <end position="316"/>
    </location>
</feature>
<keyword evidence="4" id="KW-1185">Reference proteome</keyword>
<dbReference type="PANTHER" id="PTHR38788:SF3">
    <property type="entry name" value="CLR5 DOMAIN-CONTAINING PROTEIN"/>
    <property type="match status" value="1"/>
</dbReference>
<dbReference type="AlphaFoldDB" id="A0A1L7XHD3"/>
<dbReference type="OrthoDB" id="539213at2759"/>
<dbReference type="InterPro" id="IPR025676">
    <property type="entry name" value="Clr5_dom"/>
</dbReference>